<keyword evidence="1" id="KW-0175">Coiled coil</keyword>
<dbReference type="AlphaFoldDB" id="A0A2T4UKY1"/>
<dbReference type="SUPFAM" id="SSF53756">
    <property type="entry name" value="UDP-Glycosyltransferase/glycogen phosphorylase"/>
    <property type="match status" value="1"/>
</dbReference>
<dbReference type="Proteomes" id="UP000240739">
    <property type="component" value="Unassembled WGS sequence"/>
</dbReference>
<dbReference type="Pfam" id="PF13489">
    <property type="entry name" value="Methyltransf_23"/>
    <property type="match status" value="1"/>
</dbReference>
<accession>A0A2T4UKY1</accession>
<evidence type="ECO:0000256" key="1">
    <source>
        <dbReference type="SAM" id="Coils"/>
    </source>
</evidence>
<sequence>MDICTIIAKNYLAHARVLARSFAEHHPDGTCHVLVIDEVDGYVDAADEPFALVRPGEIGLGDAWDEMRGAYDVMELSTAVKPWLLRWMLDHHDDGSGIAYFDPDIRVVTRMVELEAALREHAVVLTPHVTQGMPRDGRKPTEQDILMAGVYNLGFIGLSDRPDARLLVDWWSERLRRDCHVAPERGFFVDQRWVDFVPGLVEDLLIFRHPGYNVAYWNLPERALGRDADGSFTSNGEPLRFFHYSGYSPERPTLLSKHQDRVRIADSDELAALCDAYGKALVADGFHEVRTLPYEYDQLPSGMRIVPVMRRLYRLALELEQAPASLFTRSGEEDFRRWLAEPAPDLPVLDRLLAQIWQTREDVRAVYPHVQGDDLEGYLGWMVVHGAGQIGLDDALLPEALVARFGSLRESVTPTRPQEAPQAADESLPEPVGLDELRTPRAFGVNVAGYLRAELGIGEVARQMIGALDAAGVPVAAVGLHAPLSRQGHDYVASRELDAPYPVNLVCVNADGLPAFAKEAGPAFFRDRYTIGVWWWETSEFPERFHDAFQFVDEVWVGTEFIARALTAVSPVPVVHVPVPVELNDHAPLQPGEQDWPDGFSFYFSWDYNSIAKRKNPLGLVEAYTRAFGPEDGVHLVLKCINAEHAPDAHRRVREAVADRPDIVLVDRYVDVETKNRLMASCDCYVSLHRSEGFGLTMAEAMLLGKPVIATGYSGNLDFMSPANSYLVDHELVPIGPGAEPYDPDGTWAEPDLEHAAALMREVVADPETARERGARAAADLRAAHSRHAVGEALEARLERVAARLPEAPPIELRPTGDEGRVAYLAEIVARGSTPARRSRLGKGGSAVRKAILRAMKPYTAYQETINRGIAEQLQQSLEREKLADARERARIAELEQRLAVTEARLAAEQRRQRQEIVRGDGATGVLHARTTALEAFAARSTYETRALPYTASDLLGTREVDGVGRVLGYQDADASAAGDDAYRAFEELFRGSEPFIAARQRRYLDLVAGHAPAVDVGCGRGEFLDLLAEAGVPVVGVDADAGMIARCRAKGHENVVHGDAVAYVRELEAGSQGLIFSAQVVEHLPPDALLALISGAAAALRPGGLFIAETVNPHAPPALKTFWMDITHQHPLFPEALLAFCHSAGFRDAYVFHPNGEGDVETDRYTTGEYAIVATR</sequence>
<proteinExistence type="predicted"/>
<dbReference type="CDD" id="cd02440">
    <property type="entry name" value="AdoMet_MTases"/>
    <property type="match status" value="1"/>
</dbReference>
<dbReference type="RefSeq" id="WP_107568550.1">
    <property type="nucleotide sequence ID" value="NZ_PYYB01000001.1"/>
</dbReference>
<protein>
    <recommendedName>
        <fullName evidence="4">Glycosyltransferase</fullName>
    </recommendedName>
</protein>
<dbReference type="PANTHER" id="PTHR46656:SF3">
    <property type="entry name" value="PUTATIVE-RELATED"/>
    <property type="match status" value="1"/>
</dbReference>
<dbReference type="PANTHER" id="PTHR46656">
    <property type="entry name" value="PUTATIVE-RELATED"/>
    <property type="match status" value="1"/>
</dbReference>
<evidence type="ECO:0000313" key="3">
    <source>
        <dbReference type="Proteomes" id="UP000240739"/>
    </source>
</evidence>
<gene>
    <name evidence="2" type="ORF">C7Y72_09715</name>
</gene>
<dbReference type="OrthoDB" id="9765330at2"/>
<name>A0A2T4UKY1_9ACTN</name>
<dbReference type="InterPro" id="IPR029044">
    <property type="entry name" value="Nucleotide-diphossugar_trans"/>
</dbReference>
<evidence type="ECO:0008006" key="4">
    <source>
        <dbReference type="Google" id="ProtNLM"/>
    </source>
</evidence>
<evidence type="ECO:0000313" key="2">
    <source>
        <dbReference type="EMBL" id="PTL59906.1"/>
    </source>
</evidence>
<dbReference type="InterPro" id="IPR029063">
    <property type="entry name" value="SAM-dependent_MTases_sf"/>
</dbReference>
<dbReference type="Gene3D" id="3.40.50.2000">
    <property type="entry name" value="Glycogen Phosphorylase B"/>
    <property type="match status" value="1"/>
</dbReference>
<comment type="caution">
    <text evidence="2">The sequence shown here is derived from an EMBL/GenBank/DDBJ whole genome shotgun (WGS) entry which is preliminary data.</text>
</comment>
<dbReference type="Gene3D" id="3.40.50.150">
    <property type="entry name" value="Vaccinia Virus protein VP39"/>
    <property type="match status" value="1"/>
</dbReference>
<organism evidence="2 3">
    <name type="scientific">Paraconexibacter algicola</name>
    <dbReference type="NCBI Taxonomy" id="2133960"/>
    <lineage>
        <taxon>Bacteria</taxon>
        <taxon>Bacillati</taxon>
        <taxon>Actinomycetota</taxon>
        <taxon>Thermoleophilia</taxon>
        <taxon>Solirubrobacterales</taxon>
        <taxon>Paraconexibacteraceae</taxon>
        <taxon>Paraconexibacter</taxon>
    </lineage>
</organism>
<dbReference type="CDD" id="cd01635">
    <property type="entry name" value="Glycosyltransferase_GTB-type"/>
    <property type="match status" value="1"/>
</dbReference>
<dbReference type="Pfam" id="PF20706">
    <property type="entry name" value="GT4-conflict"/>
    <property type="match status" value="1"/>
</dbReference>
<keyword evidence="3" id="KW-1185">Reference proteome</keyword>
<reference evidence="2 3" key="1">
    <citation type="submission" date="2018-03" db="EMBL/GenBank/DDBJ databases">
        <title>Aquarubrobacter algicola gen. nov., sp. nov., a novel actinobacterium isolated from shallow eutrophic lake during the end of cyanobacterial harmful algal blooms.</title>
        <authorList>
            <person name="Chun S.J."/>
        </authorList>
    </citation>
    <scope>NUCLEOTIDE SEQUENCE [LARGE SCALE GENOMIC DNA]</scope>
    <source>
        <strain evidence="2 3">Seoho-28</strain>
    </source>
</reference>
<dbReference type="SUPFAM" id="SSF53448">
    <property type="entry name" value="Nucleotide-diphospho-sugar transferases"/>
    <property type="match status" value="1"/>
</dbReference>
<dbReference type="EMBL" id="PYYB01000001">
    <property type="protein sequence ID" value="PTL59906.1"/>
    <property type="molecule type" value="Genomic_DNA"/>
</dbReference>
<dbReference type="SUPFAM" id="SSF53335">
    <property type="entry name" value="S-adenosyl-L-methionine-dependent methyltransferases"/>
    <property type="match status" value="1"/>
</dbReference>
<feature type="coiled-coil region" evidence="1">
    <location>
        <begin position="878"/>
        <end position="912"/>
    </location>
</feature>